<dbReference type="OrthoDB" id="691686at2759"/>
<dbReference type="EMBL" id="QPKB01000007">
    <property type="protein sequence ID" value="RWR89073.1"/>
    <property type="molecule type" value="Genomic_DNA"/>
</dbReference>
<dbReference type="PROSITE" id="PS00079">
    <property type="entry name" value="MULTICOPPER_OXIDASE1"/>
    <property type="match status" value="1"/>
</dbReference>
<evidence type="ECO:0000313" key="9">
    <source>
        <dbReference type="EMBL" id="RWR89073.1"/>
    </source>
</evidence>
<proteinExistence type="inferred from homology"/>
<evidence type="ECO:0000256" key="7">
    <source>
        <dbReference type="ARBA" id="ARBA00023008"/>
    </source>
</evidence>
<comment type="subcellular location">
    <subcellularLocation>
        <location evidence="1">Secreted</location>
    </subcellularLocation>
</comment>
<comment type="similarity">
    <text evidence="2">Belongs to the multicopper oxidase family.</text>
</comment>
<dbReference type="PROSITE" id="PS00080">
    <property type="entry name" value="MULTICOPPER_OXIDASE2"/>
    <property type="match status" value="1"/>
</dbReference>
<dbReference type="Proteomes" id="UP000283530">
    <property type="component" value="Unassembled WGS sequence"/>
</dbReference>
<dbReference type="PANTHER" id="PTHR11709:SF292">
    <property type="entry name" value="LACCASE-1"/>
    <property type="match status" value="1"/>
</dbReference>
<dbReference type="Gene3D" id="2.60.40.420">
    <property type="entry name" value="Cupredoxins - blue copper proteins"/>
    <property type="match status" value="1"/>
</dbReference>
<feature type="domain" description="Plastocyanin-like" evidence="8">
    <location>
        <begin position="6"/>
        <end position="115"/>
    </location>
</feature>
<name>A0A3S4PDR7_9MAGN</name>
<reference evidence="9 10" key="1">
    <citation type="journal article" date="2019" name="Nat. Plants">
        <title>Stout camphor tree genome fills gaps in understanding of flowering plant genome evolution.</title>
        <authorList>
            <person name="Chaw S.M."/>
            <person name="Liu Y.C."/>
            <person name="Wu Y.W."/>
            <person name="Wang H.Y."/>
            <person name="Lin C.I."/>
            <person name="Wu C.S."/>
            <person name="Ke H.M."/>
            <person name="Chang L.Y."/>
            <person name="Hsu C.Y."/>
            <person name="Yang H.T."/>
            <person name="Sudianto E."/>
            <person name="Hsu M.H."/>
            <person name="Wu K.P."/>
            <person name="Wang L.N."/>
            <person name="Leebens-Mack J.H."/>
            <person name="Tsai I.J."/>
        </authorList>
    </citation>
    <scope>NUCLEOTIDE SEQUENCE [LARGE SCALE GENOMIC DNA]</scope>
    <source>
        <strain evidence="10">cv. Chaw 1501</strain>
        <tissue evidence="9">Young leaves</tissue>
    </source>
</reference>
<accession>A0A3S4PDR7</accession>
<evidence type="ECO:0000256" key="6">
    <source>
        <dbReference type="ARBA" id="ARBA00023002"/>
    </source>
</evidence>
<dbReference type="STRING" id="337451.A0A3S4PDR7"/>
<keyword evidence="10" id="KW-1185">Reference proteome</keyword>
<evidence type="ECO:0000256" key="4">
    <source>
        <dbReference type="ARBA" id="ARBA00022723"/>
    </source>
</evidence>
<dbReference type="GO" id="GO:0005576">
    <property type="term" value="C:extracellular region"/>
    <property type="evidence" value="ECO:0007669"/>
    <property type="project" value="UniProtKB-SubCell"/>
</dbReference>
<dbReference type="InterPro" id="IPR002355">
    <property type="entry name" value="Cu_oxidase_Cu_BS"/>
</dbReference>
<dbReference type="Pfam" id="PF07731">
    <property type="entry name" value="Cu-oxidase_2"/>
    <property type="match status" value="1"/>
</dbReference>
<evidence type="ECO:0000256" key="3">
    <source>
        <dbReference type="ARBA" id="ARBA00022525"/>
    </source>
</evidence>
<keyword evidence="4" id="KW-0479">Metal-binding</keyword>
<keyword evidence="3" id="KW-0964">Secreted</keyword>
<evidence type="ECO:0000313" key="10">
    <source>
        <dbReference type="Proteomes" id="UP000283530"/>
    </source>
</evidence>
<dbReference type="InterPro" id="IPR045087">
    <property type="entry name" value="Cu-oxidase_fam"/>
</dbReference>
<gene>
    <name evidence="9" type="ORF">CKAN_01812100</name>
</gene>
<evidence type="ECO:0000256" key="1">
    <source>
        <dbReference type="ARBA" id="ARBA00004613"/>
    </source>
</evidence>
<keyword evidence="7" id="KW-0186">Copper</keyword>
<protein>
    <submittedName>
        <fullName evidence="9">Laccase-1</fullName>
    </submittedName>
</protein>
<keyword evidence="5" id="KW-0677">Repeat</keyword>
<dbReference type="SUPFAM" id="SSF49503">
    <property type="entry name" value="Cupredoxins"/>
    <property type="match status" value="1"/>
</dbReference>
<sequence length="132" mass="14669">MNPEFGTKLLVVSYGSRLEFVLQDTSFINVENHPIHIHGHYFFTVGSGIGNFDPERDPAGFNLVDPPERNTVAVPSGGWAVIRFKANNPGVWFMHCHLEVHTTWGLAMAFIVENGPKPSQSILPPPKDYPPC</sequence>
<dbReference type="PANTHER" id="PTHR11709">
    <property type="entry name" value="MULTI-COPPER OXIDASE"/>
    <property type="match status" value="1"/>
</dbReference>
<organism evidence="9 10">
    <name type="scientific">Cinnamomum micranthum f. kanehirae</name>
    <dbReference type="NCBI Taxonomy" id="337451"/>
    <lineage>
        <taxon>Eukaryota</taxon>
        <taxon>Viridiplantae</taxon>
        <taxon>Streptophyta</taxon>
        <taxon>Embryophyta</taxon>
        <taxon>Tracheophyta</taxon>
        <taxon>Spermatophyta</taxon>
        <taxon>Magnoliopsida</taxon>
        <taxon>Magnoliidae</taxon>
        <taxon>Laurales</taxon>
        <taxon>Lauraceae</taxon>
        <taxon>Cinnamomum</taxon>
    </lineage>
</organism>
<evidence type="ECO:0000256" key="2">
    <source>
        <dbReference type="ARBA" id="ARBA00010609"/>
    </source>
</evidence>
<dbReference type="GO" id="GO:0016491">
    <property type="term" value="F:oxidoreductase activity"/>
    <property type="evidence" value="ECO:0007669"/>
    <property type="project" value="UniProtKB-KW"/>
</dbReference>
<dbReference type="AlphaFoldDB" id="A0A3S4PDR7"/>
<dbReference type="InterPro" id="IPR008972">
    <property type="entry name" value="Cupredoxin"/>
</dbReference>
<comment type="caution">
    <text evidence="9">The sequence shown here is derived from an EMBL/GenBank/DDBJ whole genome shotgun (WGS) entry which is preliminary data.</text>
</comment>
<keyword evidence="6" id="KW-0560">Oxidoreductase</keyword>
<evidence type="ECO:0000256" key="5">
    <source>
        <dbReference type="ARBA" id="ARBA00022737"/>
    </source>
</evidence>
<dbReference type="GO" id="GO:0005507">
    <property type="term" value="F:copper ion binding"/>
    <property type="evidence" value="ECO:0007669"/>
    <property type="project" value="InterPro"/>
</dbReference>
<evidence type="ECO:0000259" key="8">
    <source>
        <dbReference type="Pfam" id="PF07731"/>
    </source>
</evidence>
<dbReference type="InterPro" id="IPR011706">
    <property type="entry name" value="Cu-oxidase_C"/>
</dbReference>
<dbReference type="InterPro" id="IPR033138">
    <property type="entry name" value="Cu_oxidase_CS"/>
</dbReference>